<accession>A0A182FTM1</accession>
<evidence type="ECO:0000313" key="3">
    <source>
        <dbReference type="EnsemblMetazoa" id="AALB009905-PA"/>
    </source>
</evidence>
<keyword evidence="2" id="KW-0732">Signal</keyword>
<feature type="compositionally biased region" description="Basic and acidic residues" evidence="1">
    <location>
        <begin position="65"/>
        <end position="75"/>
    </location>
</feature>
<evidence type="ECO:0000313" key="4">
    <source>
        <dbReference type="Proteomes" id="UP000069272"/>
    </source>
</evidence>
<feature type="region of interest" description="Disordered" evidence="1">
    <location>
        <begin position="65"/>
        <end position="92"/>
    </location>
</feature>
<name>A0A182FTM1_ANOAL</name>
<keyword evidence="4" id="KW-1185">Reference proteome</keyword>
<reference evidence="3" key="2">
    <citation type="submission" date="2022-08" db="UniProtKB">
        <authorList>
            <consortium name="EnsemblMetazoa"/>
        </authorList>
    </citation>
    <scope>IDENTIFICATION</scope>
    <source>
        <strain evidence="3">STECLA/ALBI9_A</strain>
    </source>
</reference>
<protein>
    <submittedName>
        <fullName evidence="3">Uncharacterized protein</fullName>
    </submittedName>
</protein>
<feature type="signal peptide" evidence="2">
    <location>
        <begin position="1"/>
        <end position="23"/>
    </location>
</feature>
<dbReference type="VEuPathDB" id="VectorBase:AALB009905"/>
<sequence>MKLLIAVALFVSACCLLPTSVTGSPLQCDEQEANLESVYGNKLLVMPPNSEETDLILHDEPQADRADRVQQDKPMSRNSKFLGVQRSSEEAN</sequence>
<organism evidence="3 4">
    <name type="scientific">Anopheles albimanus</name>
    <name type="common">New world malaria mosquito</name>
    <dbReference type="NCBI Taxonomy" id="7167"/>
    <lineage>
        <taxon>Eukaryota</taxon>
        <taxon>Metazoa</taxon>
        <taxon>Ecdysozoa</taxon>
        <taxon>Arthropoda</taxon>
        <taxon>Hexapoda</taxon>
        <taxon>Insecta</taxon>
        <taxon>Pterygota</taxon>
        <taxon>Neoptera</taxon>
        <taxon>Endopterygota</taxon>
        <taxon>Diptera</taxon>
        <taxon>Nematocera</taxon>
        <taxon>Culicoidea</taxon>
        <taxon>Culicidae</taxon>
        <taxon>Anophelinae</taxon>
        <taxon>Anopheles</taxon>
    </lineage>
</organism>
<evidence type="ECO:0000256" key="2">
    <source>
        <dbReference type="SAM" id="SignalP"/>
    </source>
</evidence>
<proteinExistence type="predicted"/>
<dbReference type="VEuPathDB" id="VectorBase:AALB20_028124"/>
<dbReference type="RefSeq" id="XP_035790681.1">
    <property type="nucleotide sequence ID" value="XM_035934788.1"/>
</dbReference>
<reference evidence="3 4" key="1">
    <citation type="journal article" date="2017" name="G3 (Bethesda)">
        <title>The Physical Genome Mapping of Anopheles albimanus Corrected Scaffold Misassemblies and Identified Interarm Rearrangements in Genus Anopheles.</title>
        <authorList>
            <person name="Artemov G.N."/>
            <person name="Peery A.N."/>
            <person name="Jiang X."/>
            <person name="Tu Z."/>
            <person name="Stegniy V.N."/>
            <person name="Sharakhova M.V."/>
            <person name="Sharakhov I.V."/>
        </authorList>
    </citation>
    <scope>NUCLEOTIDE SEQUENCE [LARGE SCALE GENOMIC DNA]</scope>
    <source>
        <strain evidence="3 4">ALBI9_A</strain>
    </source>
</reference>
<dbReference type="AlphaFoldDB" id="A0A182FTM1"/>
<dbReference type="Proteomes" id="UP000069272">
    <property type="component" value="Chromosome 3R"/>
</dbReference>
<dbReference type="GeneID" id="118465994"/>
<evidence type="ECO:0000256" key="1">
    <source>
        <dbReference type="SAM" id="MobiDB-lite"/>
    </source>
</evidence>
<dbReference type="EnsemblMetazoa" id="AALB009905-RA">
    <property type="protein sequence ID" value="AALB009905-PA"/>
    <property type="gene ID" value="AALB009905"/>
</dbReference>
<feature type="chain" id="PRO_5043758317" evidence="2">
    <location>
        <begin position="24"/>
        <end position="92"/>
    </location>
</feature>